<name>A0AAV4AMP0_9GAST</name>
<dbReference type="Proteomes" id="UP000735302">
    <property type="component" value="Unassembled WGS sequence"/>
</dbReference>
<sequence>MHGIVSVGSACDLCQNCRSDGLSLLVFSSLPPSVSHTNRLPASEQLSESLRRRPAAGRKGKRIGATTELAQRWGILAHFSSPSEPALFSSANSFLAYRKLLHHADYRDKTK</sequence>
<gene>
    <name evidence="2" type="ORF">PoB_003395900</name>
</gene>
<dbReference type="EMBL" id="BLXT01003865">
    <property type="protein sequence ID" value="GFO07454.1"/>
    <property type="molecule type" value="Genomic_DNA"/>
</dbReference>
<evidence type="ECO:0000256" key="1">
    <source>
        <dbReference type="SAM" id="MobiDB-lite"/>
    </source>
</evidence>
<feature type="compositionally biased region" description="Basic residues" evidence="1">
    <location>
        <begin position="52"/>
        <end position="61"/>
    </location>
</feature>
<reference evidence="2 3" key="1">
    <citation type="journal article" date="2021" name="Elife">
        <title>Chloroplast acquisition without the gene transfer in kleptoplastic sea slugs, Plakobranchus ocellatus.</title>
        <authorList>
            <person name="Maeda T."/>
            <person name="Takahashi S."/>
            <person name="Yoshida T."/>
            <person name="Shimamura S."/>
            <person name="Takaki Y."/>
            <person name="Nagai Y."/>
            <person name="Toyoda A."/>
            <person name="Suzuki Y."/>
            <person name="Arimoto A."/>
            <person name="Ishii H."/>
            <person name="Satoh N."/>
            <person name="Nishiyama T."/>
            <person name="Hasebe M."/>
            <person name="Maruyama T."/>
            <person name="Minagawa J."/>
            <person name="Obokata J."/>
            <person name="Shigenobu S."/>
        </authorList>
    </citation>
    <scope>NUCLEOTIDE SEQUENCE [LARGE SCALE GENOMIC DNA]</scope>
</reference>
<organism evidence="2 3">
    <name type="scientific">Plakobranchus ocellatus</name>
    <dbReference type="NCBI Taxonomy" id="259542"/>
    <lineage>
        <taxon>Eukaryota</taxon>
        <taxon>Metazoa</taxon>
        <taxon>Spiralia</taxon>
        <taxon>Lophotrochozoa</taxon>
        <taxon>Mollusca</taxon>
        <taxon>Gastropoda</taxon>
        <taxon>Heterobranchia</taxon>
        <taxon>Euthyneura</taxon>
        <taxon>Panpulmonata</taxon>
        <taxon>Sacoglossa</taxon>
        <taxon>Placobranchoidea</taxon>
        <taxon>Plakobranchidae</taxon>
        <taxon>Plakobranchus</taxon>
    </lineage>
</organism>
<comment type="caution">
    <text evidence="2">The sequence shown here is derived from an EMBL/GenBank/DDBJ whole genome shotgun (WGS) entry which is preliminary data.</text>
</comment>
<feature type="compositionally biased region" description="Polar residues" evidence="1">
    <location>
        <begin position="36"/>
        <end position="48"/>
    </location>
</feature>
<evidence type="ECO:0000313" key="2">
    <source>
        <dbReference type="EMBL" id="GFO07454.1"/>
    </source>
</evidence>
<protein>
    <submittedName>
        <fullName evidence="2">Uncharacterized protein</fullName>
    </submittedName>
</protein>
<accession>A0AAV4AMP0</accession>
<keyword evidence="3" id="KW-1185">Reference proteome</keyword>
<evidence type="ECO:0000313" key="3">
    <source>
        <dbReference type="Proteomes" id="UP000735302"/>
    </source>
</evidence>
<dbReference type="AlphaFoldDB" id="A0AAV4AMP0"/>
<proteinExistence type="predicted"/>
<feature type="region of interest" description="Disordered" evidence="1">
    <location>
        <begin position="33"/>
        <end position="61"/>
    </location>
</feature>